<accession>A0A409WL06</accession>
<dbReference type="InParanoid" id="A0A409WL06"/>
<evidence type="ECO:0000313" key="3">
    <source>
        <dbReference type="Proteomes" id="UP000284706"/>
    </source>
</evidence>
<reference evidence="2 3" key="1">
    <citation type="journal article" date="2018" name="Evol. Lett.">
        <title>Horizontal gene cluster transfer increased hallucinogenic mushroom diversity.</title>
        <authorList>
            <person name="Reynolds H.T."/>
            <person name="Vijayakumar V."/>
            <person name="Gluck-Thaler E."/>
            <person name="Korotkin H.B."/>
            <person name="Matheny P.B."/>
            <person name="Slot J.C."/>
        </authorList>
    </citation>
    <scope>NUCLEOTIDE SEQUENCE [LARGE SCALE GENOMIC DNA]</scope>
    <source>
        <strain evidence="2 3">SRW20</strain>
    </source>
</reference>
<dbReference type="AlphaFoldDB" id="A0A409WL06"/>
<feature type="compositionally biased region" description="Polar residues" evidence="1">
    <location>
        <begin position="43"/>
        <end position="53"/>
    </location>
</feature>
<feature type="region of interest" description="Disordered" evidence="1">
    <location>
        <begin position="19"/>
        <end position="56"/>
    </location>
</feature>
<protein>
    <submittedName>
        <fullName evidence="2">Uncharacterized protein</fullName>
    </submittedName>
</protein>
<evidence type="ECO:0000256" key="1">
    <source>
        <dbReference type="SAM" id="MobiDB-lite"/>
    </source>
</evidence>
<feature type="region of interest" description="Disordered" evidence="1">
    <location>
        <begin position="90"/>
        <end position="133"/>
    </location>
</feature>
<dbReference type="EMBL" id="NHYE01005018">
    <property type="protein sequence ID" value="PPQ79172.1"/>
    <property type="molecule type" value="Genomic_DNA"/>
</dbReference>
<dbReference type="Proteomes" id="UP000284706">
    <property type="component" value="Unassembled WGS sequence"/>
</dbReference>
<evidence type="ECO:0000313" key="2">
    <source>
        <dbReference type="EMBL" id="PPQ79172.1"/>
    </source>
</evidence>
<dbReference type="OrthoDB" id="10039611at2759"/>
<comment type="caution">
    <text evidence="2">The sequence shown here is derived from an EMBL/GenBank/DDBJ whole genome shotgun (WGS) entry which is preliminary data.</text>
</comment>
<organism evidence="2 3">
    <name type="scientific">Gymnopilus dilepis</name>
    <dbReference type="NCBI Taxonomy" id="231916"/>
    <lineage>
        <taxon>Eukaryota</taxon>
        <taxon>Fungi</taxon>
        <taxon>Dikarya</taxon>
        <taxon>Basidiomycota</taxon>
        <taxon>Agaricomycotina</taxon>
        <taxon>Agaricomycetes</taxon>
        <taxon>Agaricomycetidae</taxon>
        <taxon>Agaricales</taxon>
        <taxon>Agaricineae</taxon>
        <taxon>Hymenogastraceae</taxon>
        <taxon>Gymnopilus</taxon>
    </lineage>
</organism>
<proteinExistence type="predicted"/>
<name>A0A409WL06_9AGAR</name>
<sequence>MTNKRRWNPIENLLGFTNLRPKKRKIAKKKEESNEMEADKENPPSTTSPSASLDNILDLCREPRQSFCETGSCSFPTFTSAISILPPQNQEELAQNDSQTSETVPSAPIDDSDSVQEDGNPRKERKGNFRPAPSLEAVEAALHDLDDILKPARTDKSQSYRDGLDKRSRARLVEMQIFCRVYINHKKEQLADPSKGKNAWTLASIDAARLLGHAKTGSKKPGDRRARQLREWIHAFIDDREEVPICDWKTSGRSLIDDPDFAQEIHAHLQSLKPHEICAEAIVRRKRWVRQTEKATPYQKGEGHSLMVADFFSAEYGWLRSRDGKLQARILFRAGKGRDGYFDNNAVRSQLETVMDIVRQEYPDEDHVFVFDNARTHSKRPEGSQSVLGMTKGPSAKFMVEVNETGEDGKPKYTPDGKIAKKKVPMANGRFHDGTEQAFYWRTDTGHPLAGQFKGMVQILEERGYANVSSKKAQCGKKFTDCDPKKGPHSSPIGPYALWMPTARVCLEIRLHGRPKNIEATELYLNLSFAILRRQKLSDIIGGDV</sequence>
<gene>
    <name evidence="2" type="ORF">CVT26_000516</name>
</gene>
<feature type="compositionally biased region" description="Basic and acidic residues" evidence="1">
    <location>
        <begin position="29"/>
        <end position="42"/>
    </location>
</feature>
<keyword evidence="3" id="KW-1185">Reference proteome</keyword>
<feature type="compositionally biased region" description="Polar residues" evidence="1">
    <location>
        <begin position="90"/>
        <end position="104"/>
    </location>
</feature>